<feature type="compositionally biased region" description="Polar residues" evidence="2">
    <location>
        <begin position="276"/>
        <end position="285"/>
    </location>
</feature>
<dbReference type="GO" id="GO:0005634">
    <property type="term" value="C:nucleus"/>
    <property type="evidence" value="ECO:0007669"/>
    <property type="project" value="TreeGrafter"/>
</dbReference>
<dbReference type="Pfam" id="PF09184">
    <property type="entry name" value="PPP4R2"/>
    <property type="match status" value="1"/>
</dbReference>
<feature type="region of interest" description="Disordered" evidence="2">
    <location>
        <begin position="246"/>
        <end position="330"/>
    </location>
</feature>
<sequence>DMGFPVFTLATEDLRKLSEQGTERRLPREGRRLGGERELLSISILTFDEFERPRKGYDCVNLKYAMIDDIKELGRLALHQRILEMEISSNDISHHSPPTSCNDVGNHDSPVPPDVANQGGMEYKLEIGEEEARTILEVIASTGKFWHDWDKLKRLLSFQLMQVLSEYPEAKMTSEQQSSSLGETYPELARRLDEALLSFVEGPPFTLQRLCEILLSSRSIYSNLSKLALALEKNLLVTSTLTISADPYPPSLMQKPEEIDKRGEEPQEGGEEPQENAISEQNGLEQLTLDKDEVMTEVEADVGDEMTMDMEAFEQIVGPSESNSAPTTES</sequence>
<evidence type="ECO:0000313" key="4">
    <source>
        <dbReference type="Proteomes" id="UP000428333"/>
    </source>
</evidence>
<proteinExistence type="inferred from homology"/>
<organism evidence="3 4">
    <name type="scientific">Rhododendron williamsianum</name>
    <dbReference type="NCBI Taxonomy" id="262921"/>
    <lineage>
        <taxon>Eukaryota</taxon>
        <taxon>Viridiplantae</taxon>
        <taxon>Streptophyta</taxon>
        <taxon>Embryophyta</taxon>
        <taxon>Tracheophyta</taxon>
        <taxon>Spermatophyta</taxon>
        <taxon>Magnoliopsida</taxon>
        <taxon>eudicotyledons</taxon>
        <taxon>Gunneridae</taxon>
        <taxon>Pentapetalae</taxon>
        <taxon>asterids</taxon>
        <taxon>Ericales</taxon>
        <taxon>Ericaceae</taxon>
        <taxon>Ericoideae</taxon>
        <taxon>Rhodoreae</taxon>
        <taxon>Rhododendron</taxon>
    </lineage>
</organism>
<dbReference type="PANTHER" id="PTHR16487:SF0">
    <property type="entry name" value="PROTEIN PHOSPHATASE 4 REGULATORY SUBUNIT 2-RELATED"/>
    <property type="match status" value="1"/>
</dbReference>
<name>A0A6A4LRF7_9ERIC</name>
<comment type="caution">
    <text evidence="3">The sequence shown here is derived from an EMBL/GenBank/DDBJ whole genome shotgun (WGS) entry which is preliminary data.</text>
</comment>
<feature type="non-terminal residue" evidence="3">
    <location>
        <position position="1"/>
    </location>
</feature>
<protein>
    <recommendedName>
        <fullName evidence="5">Serine/threonine-protein phosphatase 4 regulatory subunit 2</fullName>
    </recommendedName>
</protein>
<feature type="compositionally biased region" description="Polar residues" evidence="2">
    <location>
        <begin position="320"/>
        <end position="330"/>
    </location>
</feature>
<reference evidence="3 4" key="1">
    <citation type="journal article" date="2019" name="Genome Biol. Evol.">
        <title>The Rhododendron genome and chromosomal organization provide insight into shared whole-genome duplications across the heath family (Ericaceae).</title>
        <authorList>
            <person name="Soza V.L."/>
            <person name="Lindsley D."/>
            <person name="Waalkes A."/>
            <person name="Ramage E."/>
            <person name="Patwardhan R.P."/>
            <person name="Burton J.N."/>
            <person name="Adey A."/>
            <person name="Kumar A."/>
            <person name="Qiu R."/>
            <person name="Shendure J."/>
            <person name="Hall B."/>
        </authorList>
    </citation>
    <scope>NUCLEOTIDE SEQUENCE [LARGE SCALE GENOMIC DNA]</scope>
    <source>
        <strain evidence="3">RSF 1966-606</strain>
    </source>
</reference>
<comment type="similarity">
    <text evidence="1">Belongs to the PPP4R2 family.</text>
</comment>
<dbReference type="GO" id="GO:0019888">
    <property type="term" value="F:protein phosphatase regulator activity"/>
    <property type="evidence" value="ECO:0007669"/>
    <property type="project" value="InterPro"/>
</dbReference>
<feature type="compositionally biased region" description="Acidic residues" evidence="2">
    <location>
        <begin position="295"/>
        <end position="312"/>
    </location>
</feature>
<gene>
    <name evidence="3" type="ORF">C3L33_07567</name>
</gene>
<dbReference type="GO" id="GO:0005737">
    <property type="term" value="C:cytoplasm"/>
    <property type="evidence" value="ECO:0007669"/>
    <property type="project" value="TreeGrafter"/>
</dbReference>
<evidence type="ECO:0000256" key="2">
    <source>
        <dbReference type="SAM" id="MobiDB-lite"/>
    </source>
</evidence>
<evidence type="ECO:0000313" key="3">
    <source>
        <dbReference type="EMBL" id="KAE9460485.1"/>
    </source>
</evidence>
<dbReference type="Proteomes" id="UP000428333">
    <property type="component" value="Linkage Group LG04"/>
</dbReference>
<dbReference type="PANTHER" id="PTHR16487">
    <property type="entry name" value="PPP4R2-RELATED PROTEIN"/>
    <property type="match status" value="1"/>
</dbReference>
<dbReference type="AlphaFoldDB" id="A0A6A4LRF7"/>
<evidence type="ECO:0008006" key="5">
    <source>
        <dbReference type="Google" id="ProtNLM"/>
    </source>
</evidence>
<dbReference type="GO" id="GO:0030289">
    <property type="term" value="C:protein phosphatase 4 complex"/>
    <property type="evidence" value="ECO:0007669"/>
    <property type="project" value="InterPro"/>
</dbReference>
<dbReference type="InterPro" id="IPR015267">
    <property type="entry name" value="PPP4R2"/>
</dbReference>
<evidence type="ECO:0000256" key="1">
    <source>
        <dbReference type="ARBA" id="ARBA00009207"/>
    </source>
</evidence>
<accession>A0A6A4LRF7</accession>
<keyword evidence="4" id="KW-1185">Reference proteome</keyword>
<feature type="compositionally biased region" description="Basic and acidic residues" evidence="2">
    <location>
        <begin position="255"/>
        <end position="265"/>
    </location>
</feature>
<dbReference type="OrthoDB" id="341898at2759"/>
<dbReference type="EMBL" id="QEFC01001003">
    <property type="protein sequence ID" value="KAE9460485.1"/>
    <property type="molecule type" value="Genomic_DNA"/>
</dbReference>